<dbReference type="Gene3D" id="1.25.40.390">
    <property type="match status" value="1"/>
</dbReference>
<dbReference type="InterPro" id="IPR033985">
    <property type="entry name" value="SusD-like_N"/>
</dbReference>
<evidence type="ECO:0000256" key="1">
    <source>
        <dbReference type="ARBA" id="ARBA00004442"/>
    </source>
</evidence>
<comment type="similarity">
    <text evidence="2">Belongs to the SusD family.</text>
</comment>
<keyword evidence="3" id="KW-0732">Signal</keyword>
<reference evidence="8 9" key="1">
    <citation type="submission" date="2021-11" db="EMBL/GenBank/DDBJ databases">
        <title>Genomic of Niabella pedocola.</title>
        <authorList>
            <person name="Wu T."/>
        </authorList>
    </citation>
    <scope>NUCLEOTIDE SEQUENCE [LARGE SCALE GENOMIC DNA]</scope>
    <source>
        <strain evidence="8 9">JCM 31011</strain>
    </source>
</reference>
<feature type="domain" description="RagB/SusD" evidence="6">
    <location>
        <begin position="338"/>
        <end position="411"/>
    </location>
</feature>
<comment type="caution">
    <text evidence="8">The sequence shown here is derived from an EMBL/GenBank/DDBJ whole genome shotgun (WGS) entry which is preliminary data.</text>
</comment>
<comment type="subcellular location">
    <subcellularLocation>
        <location evidence="1">Cell outer membrane</location>
    </subcellularLocation>
</comment>
<keyword evidence="9" id="KW-1185">Reference proteome</keyword>
<protein>
    <submittedName>
        <fullName evidence="8">RagB/SusD family nutrient uptake outer membrane protein</fullName>
    </submittedName>
</protein>
<evidence type="ECO:0000256" key="2">
    <source>
        <dbReference type="ARBA" id="ARBA00006275"/>
    </source>
</evidence>
<dbReference type="InterPro" id="IPR011990">
    <property type="entry name" value="TPR-like_helical_dom_sf"/>
</dbReference>
<dbReference type="InterPro" id="IPR012944">
    <property type="entry name" value="SusD_RagB_dom"/>
</dbReference>
<feature type="domain" description="SusD-like N-terminal" evidence="7">
    <location>
        <begin position="22"/>
        <end position="224"/>
    </location>
</feature>
<accession>A0ABS8PXZ0</accession>
<evidence type="ECO:0000259" key="7">
    <source>
        <dbReference type="Pfam" id="PF14322"/>
    </source>
</evidence>
<evidence type="ECO:0000256" key="4">
    <source>
        <dbReference type="ARBA" id="ARBA00023136"/>
    </source>
</evidence>
<name>A0ABS8PXZ0_9BACT</name>
<keyword evidence="4" id="KW-0472">Membrane</keyword>
<gene>
    <name evidence="8" type="ORF">LQ567_24240</name>
</gene>
<organism evidence="8 9">
    <name type="scientific">Niabella pedocola</name>
    <dbReference type="NCBI Taxonomy" id="1752077"/>
    <lineage>
        <taxon>Bacteria</taxon>
        <taxon>Pseudomonadati</taxon>
        <taxon>Bacteroidota</taxon>
        <taxon>Chitinophagia</taxon>
        <taxon>Chitinophagales</taxon>
        <taxon>Chitinophagaceae</taxon>
        <taxon>Niabella</taxon>
    </lineage>
</organism>
<evidence type="ECO:0000313" key="9">
    <source>
        <dbReference type="Proteomes" id="UP001199816"/>
    </source>
</evidence>
<evidence type="ECO:0000256" key="5">
    <source>
        <dbReference type="ARBA" id="ARBA00023237"/>
    </source>
</evidence>
<dbReference type="EMBL" id="JAJNEC010000007">
    <property type="protein sequence ID" value="MCD2425915.1"/>
    <property type="molecule type" value="Genomic_DNA"/>
</dbReference>
<evidence type="ECO:0000256" key="3">
    <source>
        <dbReference type="ARBA" id="ARBA00022729"/>
    </source>
</evidence>
<evidence type="ECO:0000259" key="6">
    <source>
        <dbReference type="Pfam" id="PF07980"/>
    </source>
</evidence>
<evidence type="ECO:0000313" key="8">
    <source>
        <dbReference type="EMBL" id="MCD2425915.1"/>
    </source>
</evidence>
<dbReference type="Pfam" id="PF07980">
    <property type="entry name" value="SusD_RagB"/>
    <property type="match status" value="1"/>
</dbReference>
<dbReference type="RefSeq" id="WP_231008502.1">
    <property type="nucleotide sequence ID" value="NZ_JAJNEC010000007.1"/>
</dbReference>
<dbReference type="SUPFAM" id="SSF48452">
    <property type="entry name" value="TPR-like"/>
    <property type="match status" value="1"/>
</dbReference>
<dbReference type="Proteomes" id="UP001199816">
    <property type="component" value="Unassembled WGS sequence"/>
</dbReference>
<proteinExistence type="inferred from homology"/>
<sequence length="454" mass="51501">MKTIIIVILLLFCVAGCISCSKFLDKKSDTSIDIPNSLRVLQALLDNSDVFNISVTPAFGEASADDYFIEEKTLKTMEDRLSSVYSWRSLPYKFSNNWSVCYTSVYYSNLCLESVVRIEKNETNKDQWNYIKGAALFHRAYAFLNLAWTFAKAYDASSAATDLGIDLRVQSDFKISSKRSSVQETYDRIIADAKEALGYLPDTSNHVFRPSKAAASGLLARAYLSMRNYDSAFRYADQCLTIKNDLLDYNTIGDNDNPFLNAGYSGETVFYTTMSLWGRELFDKTYKRAMADTLLYARYDENDLRKKLFFNAGKPYSEFKGMYGVGVARYFSGIATDEIYLIRAECNARLARLQAALKDLNDLLKKRWNKNVPYKELAQNDAAAVLELILLERRKELLMRGLRWADIKRLNKEGAHIVPARFVNGALITLPANDPAYALPLPDDIINLTGMQQN</sequence>
<dbReference type="Pfam" id="PF14322">
    <property type="entry name" value="SusD-like_3"/>
    <property type="match status" value="1"/>
</dbReference>
<keyword evidence="5" id="KW-0998">Cell outer membrane</keyword>